<dbReference type="PANTHER" id="PTHR12197">
    <property type="entry name" value="HISTONE-LYSINE N-METHYLTRANSFERASE SMYD"/>
    <property type="match status" value="1"/>
</dbReference>
<evidence type="ECO:0000313" key="3">
    <source>
        <dbReference type="EMBL" id="CCC93546.1"/>
    </source>
</evidence>
<sequence>MLRTWRKRTEAALRPLCSTTFVFCRQRSAMQEDSSMEDKGIKHSSDRDYERPASLSPSLHAVEGKTRTHYTAAYPGVRVALQDRDHCPTENETEPQGRHGSVEAQGRSHEGSSSQLRETSRLEESEVCAFLLEKQSELAEYYQQRNSTIPCPPHPDDLVPEFRRVKRHQQMLVIASDPDYPVHDRRDNFPQLPPTSSHPWVKNTPMGPFIIHGDGQLGVVGTGEVGFEDPFTSTTEPLTDEVGAVAQEALPLPRAFRGLQHRSVLQQRLPSMNGKVLPDAVIKNSFTLTGRGVFATRDIAAGETIMIVCNTSRNLGVKGEIERLVEMCGDILLETFNSVVDGSTRKLDFLHDWILTGQPSSLLLHWPERATEQVVGRIGGDAVLYELELHRAHVARLAAIIDMNSFLVESTFAVRKGMAYFPEAGFFNHSCVPNATYDIIPAHTFRETDYYVDEADVGTCSAFRFAADRGVKSTDGGENAVSETSRCVNDAGYDDRTEECLVNASEDTAIEICPRGAVEYLFCCRATSNIASGSEILISYVPPEWSFDNRQYVLHDRYRFWCKCPKCAPTLDSHYARTPRLLVAMLIFSIFLQLLVMRQREIEHAAVRERMIEDDEEDNESQRRASSAKRSRSYGLFEIVEGNRQEEIYSFDRGPMPVALANDPWARPAR</sequence>
<dbReference type="SUPFAM" id="SSF82199">
    <property type="entry name" value="SET domain"/>
    <property type="match status" value="1"/>
</dbReference>
<evidence type="ECO:0000259" key="2">
    <source>
        <dbReference type="PROSITE" id="PS50280"/>
    </source>
</evidence>
<dbReference type="Gene3D" id="2.170.270.10">
    <property type="entry name" value="SET domain"/>
    <property type="match status" value="2"/>
</dbReference>
<dbReference type="VEuPathDB" id="TriTrypDB:TcIL3000_10_3070"/>
<dbReference type="Gene3D" id="1.10.220.160">
    <property type="match status" value="1"/>
</dbReference>
<dbReference type="AlphaFoldDB" id="G0UVY0"/>
<dbReference type="InterPro" id="IPR046341">
    <property type="entry name" value="SET_dom_sf"/>
</dbReference>
<dbReference type="GO" id="GO:0005634">
    <property type="term" value="C:nucleus"/>
    <property type="evidence" value="ECO:0007669"/>
    <property type="project" value="TreeGrafter"/>
</dbReference>
<dbReference type="EMBL" id="HE575323">
    <property type="protein sequence ID" value="CCC93546.1"/>
    <property type="molecule type" value="Genomic_DNA"/>
</dbReference>
<gene>
    <name evidence="3" type="ORF">TCIL3000_10_3070</name>
</gene>
<evidence type="ECO:0000256" key="1">
    <source>
        <dbReference type="SAM" id="MobiDB-lite"/>
    </source>
</evidence>
<accession>G0UVY0</accession>
<feature type="compositionally biased region" description="Basic and acidic residues" evidence="1">
    <location>
        <begin position="87"/>
        <end position="110"/>
    </location>
</feature>
<proteinExistence type="predicted"/>
<reference evidence="3" key="1">
    <citation type="journal article" date="2012" name="Proc. Natl. Acad. Sci. U.S.A.">
        <title>Antigenic diversity is generated by distinct evolutionary mechanisms in African trypanosome species.</title>
        <authorList>
            <person name="Jackson A.P."/>
            <person name="Berry A."/>
            <person name="Aslett M."/>
            <person name="Allison H.C."/>
            <person name="Burton P."/>
            <person name="Vavrova-Anderson J."/>
            <person name="Brown R."/>
            <person name="Browne H."/>
            <person name="Corton N."/>
            <person name="Hauser H."/>
            <person name="Gamble J."/>
            <person name="Gilderthorp R."/>
            <person name="Marcello L."/>
            <person name="McQuillan J."/>
            <person name="Otto T.D."/>
            <person name="Quail M.A."/>
            <person name="Sanders M.J."/>
            <person name="van Tonder A."/>
            <person name="Ginger M.L."/>
            <person name="Field M.C."/>
            <person name="Barry J.D."/>
            <person name="Hertz-Fowler C."/>
            <person name="Berriman M."/>
        </authorList>
    </citation>
    <scope>NUCLEOTIDE SEQUENCE</scope>
    <source>
        <strain evidence="3">IL3000</strain>
    </source>
</reference>
<feature type="region of interest" description="Disordered" evidence="1">
    <location>
        <begin position="87"/>
        <end position="120"/>
    </location>
</feature>
<name>G0UVY0_TRYCI</name>
<dbReference type="Pfam" id="PF00856">
    <property type="entry name" value="SET"/>
    <property type="match status" value="1"/>
</dbReference>
<feature type="region of interest" description="Disordered" evidence="1">
    <location>
        <begin position="29"/>
        <end position="55"/>
    </location>
</feature>
<feature type="domain" description="SET" evidence="2">
    <location>
        <begin position="278"/>
        <end position="541"/>
    </location>
</feature>
<dbReference type="InterPro" id="IPR001214">
    <property type="entry name" value="SET_dom"/>
</dbReference>
<dbReference type="PANTHER" id="PTHR12197:SF279">
    <property type="entry name" value="SET DOMAIN-CONTAINING PROTEIN"/>
    <property type="match status" value="1"/>
</dbReference>
<organism evidence="3">
    <name type="scientific">Trypanosoma congolense (strain IL3000)</name>
    <dbReference type="NCBI Taxonomy" id="1068625"/>
    <lineage>
        <taxon>Eukaryota</taxon>
        <taxon>Discoba</taxon>
        <taxon>Euglenozoa</taxon>
        <taxon>Kinetoplastea</taxon>
        <taxon>Metakinetoplastina</taxon>
        <taxon>Trypanosomatida</taxon>
        <taxon>Trypanosomatidae</taxon>
        <taxon>Trypanosoma</taxon>
        <taxon>Nannomonas</taxon>
    </lineage>
</organism>
<feature type="compositionally biased region" description="Basic and acidic residues" evidence="1">
    <location>
        <begin position="36"/>
        <end position="51"/>
    </location>
</feature>
<protein>
    <submittedName>
        <fullName evidence="3">Uncharacterized protein TCIL3000_10_3070</fullName>
    </submittedName>
</protein>
<dbReference type="PROSITE" id="PS50280">
    <property type="entry name" value="SET"/>
    <property type="match status" value="1"/>
</dbReference>
<dbReference type="InterPro" id="IPR050869">
    <property type="entry name" value="H3K4_H4K5_MeTrfase"/>
</dbReference>